<dbReference type="OrthoDB" id="540503at2759"/>
<dbReference type="GeneID" id="103710807"/>
<keyword evidence="3" id="KW-1185">Reference proteome</keyword>
<accession>A0A8B7CA16</accession>
<dbReference type="Proteomes" id="UP000228380">
    <property type="component" value="Chromosome 2"/>
</dbReference>
<evidence type="ECO:0000313" key="3">
    <source>
        <dbReference type="Proteomes" id="UP000228380"/>
    </source>
</evidence>
<proteinExistence type="predicted"/>
<dbReference type="InterPro" id="IPR005069">
    <property type="entry name" value="Nucl-diP-sugar_transferase"/>
</dbReference>
<reference evidence="4" key="2">
    <citation type="submission" date="2025-08" db="UniProtKB">
        <authorList>
            <consortium name="RefSeq"/>
        </authorList>
    </citation>
    <scope>IDENTIFICATION</scope>
    <source>
        <tissue evidence="4">Young leaves</tissue>
    </source>
</reference>
<protein>
    <submittedName>
        <fullName evidence="4">Uncharacterized protein LOC103710807</fullName>
    </submittedName>
</protein>
<evidence type="ECO:0000313" key="4">
    <source>
        <dbReference type="RefSeq" id="XP_008794927.3"/>
    </source>
</evidence>
<keyword evidence="1" id="KW-0812">Transmembrane</keyword>
<feature type="domain" description="Nucleotide-diphospho-sugar transferase" evidence="2">
    <location>
        <begin position="387"/>
        <end position="586"/>
    </location>
</feature>
<keyword evidence="1" id="KW-1133">Transmembrane helix</keyword>
<sequence length="620" mass="70750">MTFSSGCVSDRAAALVGAALLLVSIVTYSCLWPPAVPMAFFRSQRAQNATVNASKDELETVLERASMGNKTLIVAVLNKAYVQDNGMLDLFLRSLREGEGTEFLINHLLLAAVDQTAFNRCRALELNCYQLVTEDVDFSQEVLYMSEDFINMMWRRTLFLGDILRRGYSFIFTDMDVMWLRSPFAQLNHDGEDMQISCDRYNGRPMDDSNTINTGFYFVASNNKTIALFDEWYALRSSYQGMKEQDVLYKMKSEGVFRRLGMKVRFLDTAYFSGFCEDSKDFRKVTTVHANCCRSIRAKLADLTAILEVWKAFNDTSKIAWPEHKACAASWQTEAVSIDELETALQEASMGNKTLIISVLNQAYVEENGMLDLFLRSLREGDGTEFLIEHLLIVAVDQIAFNRCKILKLHCYQLATDGVDFSKEQLYMSDGFNNMMWQRILFLGDVLKRGYSFIFTDMDVMWLRNPFTKLNHDDEDLQISCDRYNGQPFDEANPINTGFYFVASNNKTIALFDAWYGSRNSSAGMKDQDVLSLMKYNGAFKQLGMQVRFLDTLYFSGFCQDSKDFKEVITVHANCCRSVKAKLADLTAILNVWKSFDGIGTVGWPVHKKCSKSWRKQITV</sequence>
<evidence type="ECO:0000259" key="2">
    <source>
        <dbReference type="Pfam" id="PF03407"/>
    </source>
</evidence>
<dbReference type="KEGG" id="pda:103710807"/>
<feature type="transmembrane region" description="Helical" evidence="1">
    <location>
        <begin position="12"/>
        <end position="35"/>
    </location>
</feature>
<dbReference type="RefSeq" id="XP_008794927.3">
    <property type="nucleotide sequence ID" value="XM_008796705.3"/>
</dbReference>
<organism evidence="3 4">
    <name type="scientific">Phoenix dactylifera</name>
    <name type="common">Date palm</name>
    <dbReference type="NCBI Taxonomy" id="42345"/>
    <lineage>
        <taxon>Eukaryota</taxon>
        <taxon>Viridiplantae</taxon>
        <taxon>Streptophyta</taxon>
        <taxon>Embryophyta</taxon>
        <taxon>Tracheophyta</taxon>
        <taxon>Spermatophyta</taxon>
        <taxon>Magnoliopsida</taxon>
        <taxon>Liliopsida</taxon>
        <taxon>Arecaceae</taxon>
        <taxon>Coryphoideae</taxon>
        <taxon>Phoeniceae</taxon>
        <taxon>Phoenix</taxon>
    </lineage>
</organism>
<reference evidence="3" key="1">
    <citation type="journal article" date="2019" name="Nat. Commun.">
        <title>Genome-wide association mapping of date palm fruit traits.</title>
        <authorList>
            <person name="Hazzouri K.M."/>
            <person name="Gros-Balthazard M."/>
            <person name="Flowers J.M."/>
            <person name="Copetti D."/>
            <person name="Lemansour A."/>
            <person name="Lebrun M."/>
            <person name="Masmoudi K."/>
            <person name="Ferrand S."/>
            <person name="Dhar M.I."/>
            <person name="Fresquez Z.A."/>
            <person name="Rosas U."/>
            <person name="Zhang J."/>
            <person name="Talag J."/>
            <person name="Lee S."/>
            <person name="Kudrna D."/>
            <person name="Powell R.F."/>
            <person name="Leitch I.J."/>
            <person name="Krueger R.R."/>
            <person name="Wing R.A."/>
            <person name="Amiri K.M.A."/>
            <person name="Purugganan M.D."/>
        </authorList>
    </citation>
    <scope>NUCLEOTIDE SEQUENCE [LARGE SCALE GENOMIC DNA]</scope>
    <source>
        <strain evidence="3">cv. Khalas</strain>
    </source>
</reference>
<evidence type="ECO:0000256" key="1">
    <source>
        <dbReference type="SAM" id="Phobius"/>
    </source>
</evidence>
<dbReference type="PANTHER" id="PTHR46038:SF12">
    <property type="entry name" value="OS03G0731800 PROTEIN"/>
    <property type="match status" value="1"/>
</dbReference>
<dbReference type="Pfam" id="PF03407">
    <property type="entry name" value="Nucleotid_trans"/>
    <property type="match status" value="2"/>
</dbReference>
<gene>
    <name evidence="4" type="primary">LOC103710807</name>
</gene>
<dbReference type="PANTHER" id="PTHR46038">
    <property type="entry name" value="EXPRESSED PROTEIN-RELATED"/>
    <property type="match status" value="1"/>
</dbReference>
<dbReference type="AlphaFoldDB" id="A0A8B7CA16"/>
<keyword evidence="1" id="KW-0472">Membrane</keyword>
<dbReference type="InterPro" id="IPR044821">
    <property type="entry name" value="At1g28695/At4g15970-like"/>
</dbReference>
<name>A0A8B7CA16_PHODC</name>
<feature type="domain" description="Nucleotide-diphospho-sugar transferase" evidence="2">
    <location>
        <begin position="104"/>
        <end position="303"/>
    </location>
</feature>